<dbReference type="GO" id="GO:0003676">
    <property type="term" value="F:nucleic acid binding"/>
    <property type="evidence" value="ECO:0007669"/>
    <property type="project" value="InterPro"/>
</dbReference>
<dbReference type="InterPro" id="IPR005162">
    <property type="entry name" value="Retrotrans_gag_dom"/>
</dbReference>
<dbReference type="GO" id="GO:0008270">
    <property type="term" value="F:zinc ion binding"/>
    <property type="evidence" value="ECO:0007669"/>
    <property type="project" value="UniProtKB-KW"/>
</dbReference>
<dbReference type="InterPro" id="IPR001878">
    <property type="entry name" value="Znf_CCHC"/>
</dbReference>
<name>A0AAZ1X0G2_OREAU</name>
<dbReference type="Proteomes" id="UP000472276">
    <property type="component" value="Unassembled WGS sequence"/>
</dbReference>
<dbReference type="Pfam" id="PF03732">
    <property type="entry name" value="Retrotrans_gag"/>
    <property type="match status" value="1"/>
</dbReference>
<evidence type="ECO:0000259" key="3">
    <source>
        <dbReference type="PROSITE" id="PS50158"/>
    </source>
</evidence>
<dbReference type="Gene3D" id="4.10.60.10">
    <property type="entry name" value="Zinc finger, CCHC-type"/>
    <property type="match status" value="1"/>
</dbReference>
<organism evidence="4 5">
    <name type="scientific">Oreochromis aureus</name>
    <name type="common">Israeli tilapia</name>
    <name type="synonym">Chromis aureus</name>
    <dbReference type="NCBI Taxonomy" id="47969"/>
    <lineage>
        <taxon>Eukaryota</taxon>
        <taxon>Metazoa</taxon>
        <taxon>Chordata</taxon>
        <taxon>Craniata</taxon>
        <taxon>Vertebrata</taxon>
        <taxon>Euteleostomi</taxon>
        <taxon>Actinopterygii</taxon>
        <taxon>Neopterygii</taxon>
        <taxon>Teleostei</taxon>
        <taxon>Neoteleostei</taxon>
        <taxon>Acanthomorphata</taxon>
        <taxon>Ovalentaria</taxon>
        <taxon>Cichlomorphae</taxon>
        <taxon>Cichliformes</taxon>
        <taxon>Cichlidae</taxon>
        <taxon>African cichlids</taxon>
        <taxon>Pseudocrenilabrinae</taxon>
        <taxon>Oreochromini</taxon>
        <taxon>Oreochromis</taxon>
    </lineage>
</organism>
<protein>
    <recommendedName>
        <fullName evidence="3">CCHC-type domain-containing protein</fullName>
    </recommendedName>
</protein>
<evidence type="ECO:0000313" key="5">
    <source>
        <dbReference type="Proteomes" id="UP000472276"/>
    </source>
</evidence>
<reference evidence="4" key="2">
    <citation type="submission" date="2025-08" db="UniProtKB">
        <authorList>
            <consortium name="Ensembl"/>
        </authorList>
    </citation>
    <scope>IDENTIFICATION</scope>
</reference>
<sequence>IRTGVLRLSPPPNRNNNDPAIMNSADSNPTQQPVLTPEAILERHEHVLRHINQQLAALTQVLAQHLPSVSAPSPPPSVSPQLSAPNPSAAAPPVPPAPASTEPPEQSLPAPEPFLGEFDKCGGFLTQITLQFRQLRRTYETDGAKIAFMVQLLRGQALNWAQAVLRTAPEISYEDFLTKFKSVFERGTGAEAATHRLLNLKQGRWSMADFSVEFWTLAEETGWGQSALISTLLNNTTSGGGVLSGSHASDSMEEGEQPMQLGRSRLSPEERYRRWRAGECFYCGRRGHIAMDCPARPKDSARQ</sequence>
<dbReference type="Ensembl" id="ENSOABT00000067357.1">
    <property type="protein sequence ID" value="ENSOABP00000061169.1"/>
    <property type="gene ID" value="ENSOABG00000029317.1"/>
</dbReference>
<reference evidence="5" key="1">
    <citation type="submission" date="2020-03" db="EMBL/GenBank/DDBJ databases">
        <title>Evolution of repeat sequences and sex chromosomes of tilapia species revealed by chromosome-level genomes.</title>
        <authorList>
            <person name="Xu L."/>
            <person name="Tao W."/>
            <person name="Wang D."/>
            <person name="Zhou Q."/>
        </authorList>
    </citation>
    <scope>NUCLEOTIDE SEQUENCE [LARGE SCALE GENOMIC DNA]</scope>
    <source>
        <strain evidence="5">Israel</strain>
    </source>
</reference>
<proteinExistence type="predicted"/>
<keyword evidence="1" id="KW-0863">Zinc-finger</keyword>
<dbReference type="AlphaFoldDB" id="A0AAZ1X0G2"/>
<evidence type="ECO:0000256" key="1">
    <source>
        <dbReference type="PROSITE-ProRule" id="PRU00047"/>
    </source>
</evidence>
<keyword evidence="1" id="KW-0479">Metal-binding</keyword>
<keyword evidence="5" id="KW-1185">Reference proteome</keyword>
<feature type="region of interest" description="Disordered" evidence="2">
    <location>
        <begin position="1"/>
        <end position="32"/>
    </location>
</feature>
<accession>A0AAZ1X0G2</accession>
<evidence type="ECO:0000256" key="2">
    <source>
        <dbReference type="SAM" id="MobiDB-lite"/>
    </source>
</evidence>
<feature type="region of interest" description="Disordered" evidence="2">
    <location>
        <begin position="240"/>
        <end position="265"/>
    </location>
</feature>
<dbReference type="SUPFAM" id="SSF57756">
    <property type="entry name" value="Retrovirus zinc finger-like domains"/>
    <property type="match status" value="1"/>
</dbReference>
<dbReference type="InterPro" id="IPR036875">
    <property type="entry name" value="Znf_CCHC_sf"/>
</dbReference>
<reference evidence="4" key="3">
    <citation type="submission" date="2025-09" db="UniProtKB">
        <authorList>
            <consortium name="Ensembl"/>
        </authorList>
    </citation>
    <scope>IDENTIFICATION</scope>
</reference>
<dbReference type="PANTHER" id="PTHR15503">
    <property type="entry name" value="LDOC1 RELATED"/>
    <property type="match status" value="1"/>
</dbReference>
<feature type="region of interest" description="Disordered" evidence="2">
    <location>
        <begin position="67"/>
        <end position="113"/>
    </location>
</feature>
<dbReference type="PROSITE" id="PS50158">
    <property type="entry name" value="ZF_CCHC"/>
    <property type="match status" value="1"/>
</dbReference>
<keyword evidence="1" id="KW-0862">Zinc</keyword>
<dbReference type="InterPro" id="IPR032567">
    <property type="entry name" value="RTL1-rel"/>
</dbReference>
<dbReference type="Pfam" id="PF00098">
    <property type="entry name" value="zf-CCHC"/>
    <property type="match status" value="1"/>
</dbReference>
<feature type="compositionally biased region" description="Low complexity" evidence="2">
    <location>
        <begin position="79"/>
        <end position="89"/>
    </location>
</feature>
<dbReference type="SMART" id="SM00343">
    <property type="entry name" value="ZnF_C2HC"/>
    <property type="match status" value="1"/>
</dbReference>
<dbReference type="PANTHER" id="PTHR15503:SF22">
    <property type="entry name" value="TRANSPOSON TY3-I GAG POLYPROTEIN"/>
    <property type="match status" value="1"/>
</dbReference>
<feature type="domain" description="CCHC-type" evidence="3">
    <location>
        <begin position="280"/>
        <end position="294"/>
    </location>
</feature>
<evidence type="ECO:0000313" key="4">
    <source>
        <dbReference type="Ensembl" id="ENSOABP00000061169.1"/>
    </source>
</evidence>